<evidence type="ECO:0000256" key="1">
    <source>
        <dbReference type="SAM" id="MobiDB-lite"/>
    </source>
</evidence>
<comment type="caution">
    <text evidence="2">The sequence shown here is derived from an EMBL/GenBank/DDBJ whole genome shotgun (WGS) entry which is preliminary data.</text>
</comment>
<evidence type="ECO:0000313" key="3">
    <source>
        <dbReference type="Proteomes" id="UP000835052"/>
    </source>
</evidence>
<feature type="compositionally biased region" description="Acidic residues" evidence="1">
    <location>
        <begin position="156"/>
        <end position="167"/>
    </location>
</feature>
<feature type="compositionally biased region" description="Basic and acidic residues" evidence="1">
    <location>
        <begin position="40"/>
        <end position="55"/>
    </location>
</feature>
<proteinExistence type="predicted"/>
<keyword evidence="3" id="KW-1185">Reference proteome</keyword>
<sequence>MNPARGRANDGRPGNEQPDLIPEEPRNYRENGSGYRRYRDRNVRHDRPRPEDGEVETVRDLIRLWRQFEAEQRQRERQRERRERLFGSYIADIVVSELLSRDPNINQRFAQQRQQINQENRRNVEHAERPAALEAEHPVGNAAAPLGPHENREGEENPGDDTEEEQEPGGGEEGQADEADVQPPI</sequence>
<dbReference type="AlphaFoldDB" id="A0A8S1H0Y8"/>
<gene>
    <name evidence="2" type="ORF">CAUJ_LOCUS4822</name>
</gene>
<feature type="region of interest" description="Disordered" evidence="1">
    <location>
        <begin position="130"/>
        <end position="185"/>
    </location>
</feature>
<organism evidence="2 3">
    <name type="scientific">Caenorhabditis auriculariae</name>
    <dbReference type="NCBI Taxonomy" id="2777116"/>
    <lineage>
        <taxon>Eukaryota</taxon>
        <taxon>Metazoa</taxon>
        <taxon>Ecdysozoa</taxon>
        <taxon>Nematoda</taxon>
        <taxon>Chromadorea</taxon>
        <taxon>Rhabditida</taxon>
        <taxon>Rhabditina</taxon>
        <taxon>Rhabditomorpha</taxon>
        <taxon>Rhabditoidea</taxon>
        <taxon>Rhabditidae</taxon>
        <taxon>Peloderinae</taxon>
        <taxon>Caenorhabditis</taxon>
    </lineage>
</organism>
<accession>A0A8S1H0Y8</accession>
<evidence type="ECO:0000313" key="2">
    <source>
        <dbReference type="EMBL" id="CAD6188903.1"/>
    </source>
</evidence>
<feature type="compositionally biased region" description="Acidic residues" evidence="1">
    <location>
        <begin position="174"/>
        <end position="185"/>
    </location>
</feature>
<feature type="region of interest" description="Disordered" evidence="1">
    <location>
        <begin position="1"/>
        <end position="55"/>
    </location>
</feature>
<dbReference type="EMBL" id="CAJGYM010000009">
    <property type="protein sequence ID" value="CAD6188903.1"/>
    <property type="molecule type" value="Genomic_DNA"/>
</dbReference>
<reference evidence="2" key="1">
    <citation type="submission" date="2020-10" db="EMBL/GenBank/DDBJ databases">
        <authorList>
            <person name="Kikuchi T."/>
        </authorList>
    </citation>
    <scope>NUCLEOTIDE SEQUENCE</scope>
    <source>
        <strain evidence="2">NKZ352</strain>
    </source>
</reference>
<name>A0A8S1H0Y8_9PELO</name>
<protein>
    <submittedName>
        <fullName evidence="2">Uncharacterized protein</fullName>
    </submittedName>
</protein>
<dbReference type="Proteomes" id="UP000835052">
    <property type="component" value="Unassembled WGS sequence"/>
</dbReference>